<evidence type="ECO:0000256" key="2">
    <source>
        <dbReference type="ARBA" id="ARBA00022475"/>
    </source>
</evidence>
<evidence type="ECO:0000313" key="13">
    <source>
        <dbReference type="EMBL" id="SMF02176.1"/>
    </source>
</evidence>
<dbReference type="AlphaFoldDB" id="A0A1X7CT03"/>
<dbReference type="InterPro" id="IPR051310">
    <property type="entry name" value="MCP_chemotaxis"/>
</dbReference>
<keyword evidence="4 10" id="KW-0812">Transmembrane</keyword>
<keyword evidence="6 10" id="KW-0472">Membrane</keyword>
<dbReference type="PANTHER" id="PTHR43531:SF11">
    <property type="entry name" value="METHYL-ACCEPTING CHEMOTAXIS PROTEIN 3"/>
    <property type="match status" value="1"/>
</dbReference>
<sequence length="648" mass="70306">MRFNLKVKFIFSIIPLVALTIGILSWVAYSSGAGSLEKELTAAMINTREKAVSSLDFWYTAVMRDGEILPAFPEINEALTTDNYDEVELTLSKYLKDSPTYENVFLMTPDGTIKAGGKQGTAVGSNISSTSGGRVNIEKAAQNQKYMGKAYEDENGNAIYLQTFPIMQSGKLIGILGITPKISDYNNKYLKNSRIGEEGYLFMADTEGLLISHPNKDMLLKANLKDFDWGRKIMATPVGSIDYVYEGIKKRMSWQTDPKTGWYVVSTVTHNDIFKESTRMAWTLLWLGLGSVVVLSVIIILLTGKIIISPITTILELFRKIARGDLSVHAEVKGQDEIAELSSATNEMVSRISDVVREVQQASSFVESGSNELSSTSQIMSQGAAEQASSMEEISASMEEMVAGIAHNAENAQETDNMSRKAALEAERSGTAVIQTVEAMHKIAARISVVEEIARQTNLLALNAAIEAARAGEHGKGFAVVAAEVRKLAERSGVAAAEISELSSTSVEIAETAGNMLKAIVPDIQKTAELVQEITASSAEQNSGAEQINSALQQFDIAVQNSASTSEEVSASSEELQIQAENLTNAISFFHLSGNDQRSAYTRPKPGASGRKPSTPARKIIRPIKSAPSGLSLDMETELDSDSDFQRF</sequence>
<dbReference type="Gene3D" id="1.10.287.950">
    <property type="entry name" value="Methyl-accepting chemotaxis protein"/>
    <property type="match status" value="1"/>
</dbReference>
<feature type="domain" description="Methyl-accepting transducer" evidence="11">
    <location>
        <begin position="362"/>
        <end position="577"/>
    </location>
</feature>
<feature type="region of interest" description="Disordered" evidence="9">
    <location>
        <begin position="597"/>
        <end position="648"/>
    </location>
</feature>
<evidence type="ECO:0000259" key="11">
    <source>
        <dbReference type="PROSITE" id="PS50111"/>
    </source>
</evidence>
<organism evidence="13 14">
    <name type="scientific">Desulfovibrio gilichinskyi</name>
    <dbReference type="NCBI Taxonomy" id="1519643"/>
    <lineage>
        <taxon>Bacteria</taxon>
        <taxon>Pseudomonadati</taxon>
        <taxon>Thermodesulfobacteriota</taxon>
        <taxon>Desulfovibrionia</taxon>
        <taxon>Desulfovibrionales</taxon>
        <taxon>Desulfovibrionaceae</taxon>
        <taxon>Desulfovibrio</taxon>
    </lineage>
</organism>
<dbReference type="EMBL" id="FWZU01000002">
    <property type="protein sequence ID" value="SMF02176.1"/>
    <property type="molecule type" value="Genomic_DNA"/>
</dbReference>
<feature type="compositionally biased region" description="Acidic residues" evidence="9">
    <location>
        <begin position="635"/>
        <end position="648"/>
    </location>
</feature>
<keyword evidence="3" id="KW-0145">Chemotaxis</keyword>
<dbReference type="CDD" id="cd12912">
    <property type="entry name" value="PDC2_MCP_like"/>
    <property type="match status" value="1"/>
</dbReference>
<keyword evidence="8" id="KW-0807">Transducer</keyword>
<keyword evidence="14" id="KW-1185">Reference proteome</keyword>
<dbReference type="PROSITE" id="PS50111">
    <property type="entry name" value="CHEMOTAXIS_TRANSDUC_2"/>
    <property type="match status" value="1"/>
</dbReference>
<evidence type="ECO:0000256" key="6">
    <source>
        <dbReference type="ARBA" id="ARBA00023136"/>
    </source>
</evidence>
<evidence type="ECO:0000256" key="9">
    <source>
        <dbReference type="SAM" id="MobiDB-lite"/>
    </source>
</evidence>
<dbReference type="FunFam" id="1.10.287.950:FF:000001">
    <property type="entry name" value="Methyl-accepting chemotaxis sensory transducer"/>
    <property type="match status" value="1"/>
</dbReference>
<dbReference type="PANTHER" id="PTHR43531">
    <property type="entry name" value="PROTEIN ICFG"/>
    <property type="match status" value="1"/>
</dbReference>
<dbReference type="SMART" id="SM00304">
    <property type="entry name" value="HAMP"/>
    <property type="match status" value="1"/>
</dbReference>
<evidence type="ECO:0000259" key="12">
    <source>
        <dbReference type="PROSITE" id="PS50885"/>
    </source>
</evidence>
<dbReference type="GO" id="GO:0006935">
    <property type="term" value="P:chemotaxis"/>
    <property type="evidence" value="ECO:0007669"/>
    <property type="project" value="UniProtKB-KW"/>
</dbReference>
<keyword evidence="2" id="KW-1003">Cell membrane</keyword>
<evidence type="ECO:0000256" key="4">
    <source>
        <dbReference type="ARBA" id="ARBA00022692"/>
    </source>
</evidence>
<dbReference type="Pfam" id="PF00672">
    <property type="entry name" value="HAMP"/>
    <property type="match status" value="1"/>
</dbReference>
<accession>A0A1X7CT03</accession>
<dbReference type="GO" id="GO:0005886">
    <property type="term" value="C:plasma membrane"/>
    <property type="evidence" value="ECO:0007669"/>
    <property type="project" value="UniProtKB-SubCell"/>
</dbReference>
<dbReference type="InterPro" id="IPR033479">
    <property type="entry name" value="dCache_1"/>
</dbReference>
<feature type="transmembrane region" description="Helical" evidence="10">
    <location>
        <begin position="280"/>
        <end position="302"/>
    </location>
</feature>
<dbReference type="GO" id="GO:0004888">
    <property type="term" value="F:transmembrane signaling receptor activity"/>
    <property type="evidence" value="ECO:0007669"/>
    <property type="project" value="TreeGrafter"/>
</dbReference>
<dbReference type="Proteomes" id="UP000192906">
    <property type="component" value="Unassembled WGS sequence"/>
</dbReference>
<comment type="similarity">
    <text evidence="7">Belongs to the methyl-accepting chemotaxis (MCP) protein family.</text>
</comment>
<dbReference type="InterPro" id="IPR004089">
    <property type="entry name" value="MCPsignal_dom"/>
</dbReference>
<evidence type="ECO:0000256" key="7">
    <source>
        <dbReference type="ARBA" id="ARBA00029447"/>
    </source>
</evidence>
<dbReference type="CDD" id="cd06225">
    <property type="entry name" value="HAMP"/>
    <property type="match status" value="1"/>
</dbReference>
<evidence type="ECO:0000256" key="1">
    <source>
        <dbReference type="ARBA" id="ARBA00004651"/>
    </source>
</evidence>
<gene>
    <name evidence="13" type="ORF">SAMN06295933_1185</name>
</gene>
<dbReference type="PROSITE" id="PS50885">
    <property type="entry name" value="HAMP"/>
    <property type="match status" value="1"/>
</dbReference>
<feature type="domain" description="HAMP" evidence="12">
    <location>
        <begin position="305"/>
        <end position="357"/>
    </location>
</feature>
<feature type="transmembrane region" description="Helical" evidence="10">
    <location>
        <begin position="9"/>
        <end position="29"/>
    </location>
</feature>
<dbReference type="GO" id="GO:0007165">
    <property type="term" value="P:signal transduction"/>
    <property type="evidence" value="ECO:0007669"/>
    <property type="project" value="UniProtKB-KW"/>
</dbReference>
<dbReference type="CDD" id="cd11386">
    <property type="entry name" value="MCP_signal"/>
    <property type="match status" value="1"/>
</dbReference>
<dbReference type="SMART" id="SM00283">
    <property type="entry name" value="MA"/>
    <property type="match status" value="1"/>
</dbReference>
<proteinExistence type="inferred from homology"/>
<evidence type="ECO:0000256" key="10">
    <source>
        <dbReference type="SAM" id="Phobius"/>
    </source>
</evidence>
<name>A0A1X7CT03_9BACT</name>
<dbReference type="STRING" id="1519643.SAMN06295933_1185"/>
<dbReference type="RefSeq" id="WP_085099761.1">
    <property type="nucleotide sequence ID" value="NZ_FWZU01000002.1"/>
</dbReference>
<keyword evidence="5 10" id="KW-1133">Transmembrane helix</keyword>
<dbReference type="InterPro" id="IPR003660">
    <property type="entry name" value="HAMP_dom"/>
</dbReference>
<protein>
    <submittedName>
        <fullName evidence="13">Methyl-accepting chemotaxis sensory transducer with Cache sensor</fullName>
    </submittedName>
</protein>
<dbReference type="SUPFAM" id="SSF58104">
    <property type="entry name" value="Methyl-accepting chemotaxis protein (MCP) signaling domain"/>
    <property type="match status" value="1"/>
</dbReference>
<dbReference type="OrthoDB" id="5415757at2"/>
<dbReference type="Pfam" id="PF02743">
    <property type="entry name" value="dCache_1"/>
    <property type="match status" value="1"/>
</dbReference>
<reference evidence="14" key="1">
    <citation type="submission" date="2017-04" db="EMBL/GenBank/DDBJ databases">
        <authorList>
            <person name="Varghese N."/>
            <person name="Submissions S."/>
        </authorList>
    </citation>
    <scope>NUCLEOTIDE SEQUENCE [LARGE SCALE GENOMIC DNA]</scope>
    <source>
        <strain evidence="14">K3S</strain>
    </source>
</reference>
<evidence type="ECO:0000256" key="5">
    <source>
        <dbReference type="ARBA" id="ARBA00022989"/>
    </source>
</evidence>
<dbReference type="Gene3D" id="3.30.450.20">
    <property type="entry name" value="PAS domain"/>
    <property type="match status" value="1"/>
</dbReference>
<comment type="subcellular location">
    <subcellularLocation>
        <location evidence="1">Cell membrane</location>
        <topology evidence="1">Multi-pass membrane protein</topology>
    </subcellularLocation>
</comment>
<evidence type="ECO:0000313" key="14">
    <source>
        <dbReference type="Proteomes" id="UP000192906"/>
    </source>
</evidence>
<dbReference type="Pfam" id="PF00015">
    <property type="entry name" value="MCPsignal"/>
    <property type="match status" value="1"/>
</dbReference>
<evidence type="ECO:0000256" key="8">
    <source>
        <dbReference type="PROSITE-ProRule" id="PRU00284"/>
    </source>
</evidence>
<evidence type="ECO:0000256" key="3">
    <source>
        <dbReference type="ARBA" id="ARBA00022500"/>
    </source>
</evidence>